<dbReference type="RefSeq" id="XP_018264444.1">
    <property type="nucleotide sequence ID" value="XM_018405950.1"/>
</dbReference>
<evidence type="ECO:0000313" key="3">
    <source>
        <dbReference type="EMBL" id="WWC60034.1"/>
    </source>
</evidence>
<dbReference type="EMBL" id="KI894029">
    <property type="protein sequence ID" value="OBR86602.1"/>
    <property type="molecule type" value="Genomic_DNA"/>
</dbReference>
<keyword evidence="4" id="KW-1185">Reference proteome</keyword>
<reference evidence="3" key="2">
    <citation type="submission" date="2013-07" db="EMBL/GenBank/DDBJ databases">
        <authorList>
            <consortium name="The Broad Institute Genome Sequencing Platform"/>
            <person name="Cuomo C."/>
            <person name="Litvintseva A."/>
            <person name="Chen Y."/>
            <person name="Heitman J."/>
            <person name="Sun S."/>
            <person name="Springer D."/>
            <person name="Dromer F."/>
            <person name="Young S.K."/>
            <person name="Zeng Q."/>
            <person name="Gargeya S."/>
            <person name="Fitzgerald M."/>
            <person name="Abouelleil A."/>
            <person name="Alvarado L."/>
            <person name="Berlin A.M."/>
            <person name="Chapman S.B."/>
            <person name="Dewar J."/>
            <person name="Goldberg J."/>
            <person name="Griggs A."/>
            <person name="Gujja S."/>
            <person name="Hansen M."/>
            <person name="Howarth C."/>
            <person name="Imamovic A."/>
            <person name="Larimer J."/>
            <person name="McCowan C."/>
            <person name="Murphy C."/>
            <person name="Pearson M."/>
            <person name="Priest M."/>
            <person name="Roberts A."/>
            <person name="Saif S."/>
            <person name="Shea T."/>
            <person name="Sykes S."/>
            <person name="Wortman J."/>
            <person name="Nusbaum C."/>
            <person name="Birren B."/>
        </authorList>
    </citation>
    <scope>NUCLEOTIDE SEQUENCE</scope>
    <source>
        <strain evidence="3">CBS 10117</strain>
    </source>
</reference>
<dbReference type="OrthoDB" id="2565055at2759"/>
<feature type="compositionally biased region" description="Polar residues" evidence="1">
    <location>
        <begin position="114"/>
        <end position="123"/>
    </location>
</feature>
<reference evidence="2" key="1">
    <citation type="submission" date="2013-07" db="EMBL/GenBank/DDBJ databases">
        <title>The Genome Sequence of Cryptococcus dejecticola CBS10117.</title>
        <authorList>
            <consortium name="The Broad Institute Genome Sequencing Platform"/>
            <person name="Cuomo C."/>
            <person name="Litvintseva A."/>
            <person name="Chen Y."/>
            <person name="Heitman J."/>
            <person name="Sun S."/>
            <person name="Springer D."/>
            <person name="Dromer F."/>
            <person name="Young S.K."/>
            <person name="Zeng Q."/>
            <person name="Gargeya S."/>
            <person name="Fitzgerald M."/>
            <person name="Abouelleil A."/>
            <person name="Alvarado L."/>
            <person name="Berlin A.M."/>
            <person name="Chapman S.B."/>
            <person name="Dewar J."/>
            <person name="Goldberg J."/>
            <person name="Griggs A."/>
            <person name="Gujja S."/>
            <person name="Hansen M."/>
            <person name="Howarth C."/>
            <person name="Imamovic A."/>
            <person name="Larimer J."/>
            <person name="McCowan C."/>
            <person name="Murphy C."/>
            <person name="Pearson M."/>
            <person name="Priest M."/>
            <person name="Roberts A."/>
            <person name="Saif S."/>
            <person name="Shea T."/>
            <person name="Sykes S."/>
            <person name="Wortman J."/>
            <person name="Nusbaum C."/>
            <person name="Birren B."/>
        </authorList>
    </citation>
    <scope>NUCLEOTIDE SEQUENCE [LARGE SCALE GENOMIC DNA]</scope>
    <source>
        <strain evidence="2">CBS 10117</strain>
    </source>
</reference>
<protein>
    <recommendedName>
        <fullName evidence="5">F-box domain-containing protein</fullName>
    </recommendedName>
</protein>
<accession>A0A1A6A971</accession>
<dbReference type="VEuPathDB" id="FungiDB:I303_02611"/>
<evidence type="ECO:0008006" key="5">
    <source>
        <dbReference type="Google" id="ProtNLM"/>
    </source>
</evidence>
<evidence type="ECO:0000313" key="2">
    <source>
        <dbReference type="EMBL" id="OBR86602.1"/>
    </source>
</evidence>
<sequence length="366" mass="41383">MTSSTEHPILPPGILSQIFSELLKMNALRTLARFRTASKYTYRLVTPHLVKNYSVSLSQLDHLYHYYQALKGDEGGNPTRLFDPTPEGYDQRRFDELQPVRGLTLTRYPIGPSNEPTDSPTNDDAQKQEAGGSLLPKLQEIVFTPYVLRDLSQVQNRKSACAYSALIHRLSLCNPSRIIIQYPAPILEEQDLDLDSSLSTSIKNLLERFAGVEEVIYQNVHLQPLTLPSLTSISMLKKVVVRFSTHSKCPDMGGTIYHLRKKQIFECLVDLANRLLHDLIHQSPQPPREWACNDGGSTLNTHYQFRNSTSSIPQWTDNVDYPVKAKILQEKVRSELSKTKDFQTSEGESLLSNFCSTFSLVEEGVA</sequence>
<name>A0A1A6A971_9TREE</name>
<dbReference type="AlphaFoldDB" id="A0A1A6A971"/>
<evidence type="ECO:0000313" key="4">
    <source>
        <dbReference type="Proteomes" id="UP000078595"/>
    </source>
</evidence>
<organism evidence="2">
    <name type="scientific">Kwoniella dejecticola CBS 10117</name>
    <dbReference type="NCBI Taxonomy" id="1296121"/>
    <lineage>
        <taxon>Eukaryota</taxon>
        <taxon>Fungi</taxon>
        <taxon>Dikarya</taxon>
        <taxon>Basidiomycota</taxon>
        <taxon>Agaricomycotina</taxon>
        <taxon>Tremellomycetes</taxon>
        <taxon>Tremellales</taxon>
        <taxon>Cryptococcaceae</taxon>
        <taxon>Kwoniella</taxon>
    </lineage>
</organism>
<dbReference type="GeneID" id="28966310"/>
<gene>
    <name evidence="2" type="ORF">I303_02611</name>
    <name evidence="3" type="ORF">I303_102597</name>
</gene>
<proteinExistence type="predicted"/>
<feature type="region of interest" description="Disordered" evidence="1">
    <location>
        <begin position="106"/>
        <end position="130"/>
    </location>
</feature>
<dbReference type="KEGG" id="kdj:28966310"/>
<reference evidence="3" key="3">
    <citation type="submission" date="2024-02" db="EMBL/GenBank/DDBJ databases">
        <title>Comparative genomics of Cryptococcus and Kwoniella reveals pathogenesis evolution and contrasting modes of karyotype evolution via chromosome fusion or intercentromeric recombination.</title>
        <authorList>
            <person name="Coelho M.A."/>
            <person name="David-Palma M."/>
            <person name="Shea T."/>
            <person name="Bowers K."/>
            <person name="McGinley-Smith S."/>
            <person name="Mohammad A.W."/>
            <person name="Gnirke A."/>
            <person name="Yurkov A.M."/>
            <person name="Nowrousian M."/>
            <person name="Sun S."/>
            <person name="Cuomo C.A."/>
            <person name="Heitman J."/>
        </authorList>
    </citation>
    <scope>NUCLEOTIDE SEQUENCE</scope>
    <source>
        <strain evidence="3">CBS 10117</strain>
    </source>
</reference>
<evidence type="ECO:0000256" key="1">
    <source>
        <dbReference type="SAM" id="MobiDB-lite"/>
    </source>
</evidence>
<dbReference type="EMBL" id="CP144532">
    <property type="protein sequence ID" value="WWC60034.1"/>
    <property type="molecule type" value="Genomic_DNA"/>
</dbReference>
<dbReference type="Proteomes" id="UP000078595">
    <property type="component" value="Chromosome 3"/>
</dbReference>